<accession>A0A663EIA7</accession>
<dbReference type="Proteomes" id="UP000472275">
    <property type="component" value="Chromosome 19"/>
</dbReference>
<reference evidence="2" key="1">
    <citation type="submission" date="2025-08" db="UniProtKB">
        <authorList>
            <consortium name="Ensembl"/>
        </authorList>
    </citation>
    <scope>IDENTIFICATION</scope>
</reference>
<sequence>MALSWRSWLANEGSKHLFLFFWLSLNVWLFWKTFLLYYQGLQYYYLHQMLG</sequence>
<organism evidence="2 3">
    <name type="scientific">Aquila chrysaetos chrysaetos</name>
    <dbReference type="NCBI Taxonomy" id="223781"/>
    <lineage>
        <taxon>Eukaryota</taxon>
        <taxon>Metazoa</taxon>
        <taxon>Chordata</taxon>
        <taxon>Craniata</taxon>
        <taxon>Vertebrata</taxon>
        <taxon>Euteleostomi</taxon>
        <taxon>Archelosauria</taxon>
        <taxon>Archosauria</taxon>
        <taxon>Dinosauria</taxon>
        <taxon>Saurischia</taxon>
        <taxon>Theropoda</taxon>
        <taxon>Coelurosauria</taxon>
        <taxon>Aves</taxon>
        <taxon>Neognathae</taxon>
        <taxon>Neoaves</taxon>
        <taxon>Telluraves</taxon>
        <taxon>Accipitrimorphae</taxon>
        <taxon>Accipitriformes</taxon>
        <taxon>Accipitridae</taxon>
        <taxon>Accipitrinae</taxon>
        <taxon>Aquila</taxon>
    </lineage>
</organism>
<keyword evidence="1" id="KW-1133">Transmembrane helix</keyword>
<reference evidence="2" key="2">
    <citation type="submission" date="2025-09" db="UniProtKB">
        <authorList>
            <consortium name="Ensembl"/>
        </authorList>
    </citation>
    <scope>IDENTIFICATION</scope>
</reference>
<proteinExistence type="predicted"/>
<evidence type="ECO:0000313" key="3">
    <source>
        <dbReference type="Proteomes" id="UP000472275"/>
    </source>
</evidence>
<keyword evidence="1" id="KW-0472">Membrane</keyword>
<evidence type="ECO:0000256" key="1">
    <source>
        <dbReference type="SAM" id="Phobius"/>
    </source>
</evidence>
<feature type="transmembrane region" description="Helical" evidence="1">
    <location>
        <begin position="20"/>
        <end position="38"/>
    </location>
</feature>
<dbReference type="Ensembl" id="ENSACCT00020012590.1">
    <property type="protein sequence ID" value="ENSACCP00020012042.1"/>
    <property type="gene ID" value="ENSACCG00020008302.1"/>
</dbReference>
<dbReference type="GeneTree" id="ENSGT00950000185226"/>
<evidence type="ECO:0000313" key="2">
    <source>
        <dbReference type="Ensembl" id="ENSACCP00020012042.1"/>
    </source>
</evidence>
<protein>
    <submittedName>
        <fullName evidence="2">Uncharacterized protein</fullName>
    </submittedName>
</protein>
<name>A0A663EIA7_AQUCH</name>
<dbReference type="AlphaFoldDB" id="A0A663EIA7"/>
<keyword evidence="1" id="KW-0812">Transmembrane</keyword>
<dbReference type="InParanoid" id="A0A663EIA7"/>
<keyword evidence="3" id="KW-1185">Reference proteome</keyword>